<evidence type="ECO:0000313" key="2">
    <source>
        <dbReference type="EMBL" id="EIM76451.1"/>
    </source>
</evidence>
<protein>
    <submittedName>
        <fullName evidence="2">Uncharacterized protein</fullName>
    </submittedName>
</protein>
<gene>
    <name evidence="2" type="ORF">A3SI_09627</name>
</gene>
<comment type="caution">
    <text evidence="2">The sequence shown here is derived from an EMBL/GenBank/DDBJ whole genome shotgun (WGS) entry which is preliminary data.</text>
</comment>
<keyword evidence="3" id="KW-1185">Reference proteome</keyword>
<feature type="chain" id="PRO_5003700435" evidence="1">
    <location>
        <begin position="28"/>
        <end position="66"/>
    </location>
</feature>
<proteinExistence type="predicted"/>
<reference evidence="2 3" key="1">
    <citation type="submission" date="2012-05" db="EMBL/GenBank/DDBJ databases">
        <title>Genome sequence of Nitritalea halalkaliphila LW7.</title>
        <authorList>
            <person name="Jangir P.K."/>
            <person name="Singh A."/>
            <person name="Shivaji S."/>
            <person name="Sharma R."/>
        </authorList>
    </citation>
    <scope>NUCLEOTIDE SEQUENCE [LARGE SCALE GENOMIC DNA]</scope>
    <source>
        <strain evidence="2 3">LW7</strain>
    </source>
</reference>
<feature type="non-terminal residue" evidence="2">
    <location>
        <position position="66"/>
    </location>
</feature>
<dbReference type="EMBL" id="AJYA01000020">
    <property type="protein sequence ID" value="EIM76451.1"/>
    <property type="molecule type" value="Genomic_DNA"/>
</dbReference>
<dbReference type="AlphaFoldDB" id="I5C3P9"/>
<dbReference type="RefSeq" id="WP_009054908.1">
    <property type="nucleotide sequence ID" value="NZ_AJYA01000020.1"/>
</dbReference>
<sequence length="66" mass="7358">MRSCLRIPALLLILCSALLFLPHLSQAQVRLGGSSSERLMQQAETDRQAATSVQMIFPRNIDNKMS</sequence>
<keyword evidence="1" id="KW-0732">Signal</keyword>
<name>I5C3P9_9BACT</name>
<feature type="signal peptide" evidence="1">
    <location>
        <begin position="1"/>
        <end position="27"/>
    </location>
</feature>
<dbReference type="Proteomes" id="UP000005551">
    <property type="component" value="Unassembled WGS sequence"/>
</dbReference>
<dbReference type="STRING" id="1189621.A3SI_09627"/>
<accession>I5C3P9</accession>
<evidence type="ECO:0000256" key="1">
    <source>
        <dbReference type="SAM" id="SignalP"/>
    </source>
</evidence>
<evidence type="ECO:0000313" key="3">
    <source>
        <dbReference type="Proteomes" id="UP000005551"/>
    </source>
</evidence>
<organism evidence="2 3">
    <name type="scientific">Nitritalea halalkaliphila LW7</name>
    <dbReference type="NCBI Taxonomy" id="1189621"/>
    <lineage>
        <taxon>Bacteria</taxon>
        <taxon>Pseudomonadati</taxon>
        <taxon>Bacteroidota</taxon>
        <taxon>Cytophagia</taxon>
        <taxon>Cytophagales</taxon>
        <taxon>Cyclobacteriaceae</taxon>
        <taxon>Nitritalea</taxon>
    </lineage>
</organism>